<reference evidence="12 13" key="1">
    <citation type="submission" date="2016-02" db="EMBL/GenBank/DDBJ databases">
        <title>Draft genome sequence of the strain BR 10247T Bradyrhizobium neotropicale isolated from nodules of Centrolobium paraense.</title>
        <authorList>
            <person name="Simoes-Araujo J.L."/>
            <person name="Barauna A.C."/>
            <person name="Silva K."/>
            <person name="Zilli J.E."/>
        </authorList>
    </citation>
    <scope>NUCLEOTIDE SEQUENCE [LARGE SCALE GENOMIC DNA]</scope>
    <source>
        <strain evidence="12 13">BR 10247</strain>
    </source>
</reference>
<comment type="function">
    <text evidence="2">Catalyzes the isomerization between 2-isopropylmalate and 3-isopropylmalate, via the formation of 2-isopropylmaleate.</text>
</comment>
<evidence type="ECO:0000256" key="2">
    <source>
        <dbReference type="ARBA" id="ARBA00002695"/>
    </source>
</evidence>
<dbReference type="NCBIfam" id="TIGR00171">
    <property type="entry name" value="leuD"/>
    <property type="match status" value="1"/>
</dbReference>
<keyword evidence="8" id="KW-0028">Amino-acid biosynthesis</keyword>
<comment type="similarity">
    <text evidence="4">Belongs to the LeuD family. LeuD type 1 subfamily.</text>
</comment>
<organism evidence="12 13">
    <name type="scientific">Bradyrhizobium neotropicale</name>
    <dbReference type="NCBI Taxonomy" id="1497615"/>
    <lineage>
        <taxon>Bacteria</taxon>
        <taxon>Pseudomonadati</taxon>
        <taxon>Pseudomonadota</taxon>
        <taxon>Alphaproteobacteria</taxon>
        <taxon>Hyphomicrobiales</taxon>
        <taxon>Nitrobacteraceae</taxon>
        <taxon>Bradyrhizobium</taxon>
    </lineage>
</organism>
<evidence type="ECO:0000256" key="9">
    <source>
        <dbReference type="ARBA" id="ARBA00023239"/>
    </source>
</evidence>
<accession>A0A176YIV6</accession>
<comment type="subunit">
    <text evidence="5">Heterodimer of LeuC and LeuD.</text>
</comment>
<evidence type="ECO:0000256" key="10">
    <source>
        <dbReference type="ARBA" id="ARBA00023304"/>
    </source>
</evidence>
<comment type="catalytic activity">
    <reaction evidence="1">
        <text>(2R,3S)-3-isopropylmalate = (2S)-2-isopropylmalate</text>
        <dbReference type="Rhea" id="RHEA:32287"/>
        <dbReference type="ChEBI" id="CHEBI:1178"/>
        <dbReference type="ChEBI" id="CHEBI:35121"/>
        <dbReference type="EC" id="4.2.1.33"/>
    </reaction>
</comment>
<dbReference type="UniPathway" id="UPA00048">
    <property type="reaction ID" value="UER00071"/>
</dbReference>
<dbReference type="RefSeq" id="WP_063682172.1">
    <property type="nucleotide sequence ID" value="NZ_LSEF01000123.1"/>
</dbReference>
<proteinExistence type="inferred from homology"/>
<dbReference type="InterPro" id="IPR050075">
    <property type="entry name" value="LeuD"/>
</dbReference>
<gene>
    <name evidence="12" type="ORF">AXW67_32365</name>
</gene>
<keyword evidence="10" id="KW-0100">Branched-chain amino acid biosynthesis</keyword>
<comment type="caution">
    <text evidence="12">The sequence shown here is derived from an EMBL/GenBank/DDBJ whole genome shotgun (WGS) entry which is preliminary data.</text>
</comment>
<dbReference type="Proteomes" id="UP000077173">
    <property type="component" value="Unassembled WGS sequence"/>
</dbReference>
<evidence type="ECO:0000256" key="8">
    <source>
        <dbReference type="ARBA" id="ARBA00022605"/>
    </source>
</evidence>
<protein>
    <recommendedName>
        <fullName evidence="6">3-isopropylmalate dehydratase</fullName>
        <ecNumber evidence="6">4.2.1.33</ecNumber>
    </recommendedName>
</protein>
<dbReference type="AlphaFoldDB" id="A0A176YIV6"/>
<dbReference type="SUPFAM" id="SSF52016">
    <property type="entry name" value="LeuD/IlvD-like"/>
    <property type="match status" value="1"/>
</dbReference>
<feature type="domain" description="Aconitase A/isopropylmalate dehydratase small subunit swivel" evidence="11">
    <location>
        <begin position="3"/>
        <end position="124"/>
    </location>
</feature>
<evidence type="ECO:0000256" key="6">
    <source>
        <dbReference type="ARBA" id="ARBA00011998"/>
    </source>
</evidence>
<dbReference type="Pfam" id="PF00694">
    <property type="entry name" value="Aconitase_C"/>
    <property type="match status" value="1"/>
</dbReference>
<dbReference type="NCBIfam" id="NF002458">
    <property type="entry name" value="PRK01641.1"/>
    <property type="match status" value="1"/>
</dbReference>
<evidence type="ECO:0000256" key="7">
    <source>
        <dbReference type="ARBA" id="ARBA00022430"/>
    </source>
</evidence>
<dbReference type="EC" id="4.2.1.33" evidence="6"/>
<evidence type="ECO:0000313" key="12">
    <source>
        <dbReference type="EMBL" id="OAF06258.1"/>
    </source>
</evidence>
<dbReference type="InterPro" id="IPR015928">
    <property type="entry name" value="Aconitase/3IPM_dehydase_swvl"/>
</dbReference>
<evidence type="ECO:0000259" key="11">
    <source>
        <dbReference type="Pfam" id="PF00694"/>
    </source>
</evidence>
<dbReference type="EMBL" id="LSEF01000123">
    <property type="protein sequence ID" value="OAF06258.1"/>
    <property type="molecule type" value="Genomic_DNA"/>
</dbReference>
<dbReference type="PANTHER" id="PTHR43345:SF5">
    <property type="entry name" value="3-ISOPROPYLMALATE DEHYDRATASE SMALL SUBUNIT"/>
    <property type="match status" value="1"/>
</dbReference>
<name>A0A176YIV6_9BRAD</name>
<dbReference type="InterPro" id="IPR000573">
    <property type="entry name" value="AconitaseA/IPMdHydase_ssu_swvl"/>
</dbReference>
<evidence type="ECO:0000256" key="3">
    <source>
        <dbReference type="ARBA" id="ARBA00004729"/>
    </source>
</evidence>
<dbReference type="GO" id="GO:0003861">
    <property type="term" value="F:3-isopropylmalate dehydratase activity"/>
    <property type="evidence" value="ECO:0007669"/>
    <property type="project" value="UniProtKB-EC"/>
</dbReference>
<keyword evidence="13" id="KW-1185">Reference proteome</keyword>
<dbReference type="InterPro" id="IPR004431">
    <property type="entry name" value="3-IsopropMal_deHydase_ssu"/>
</dbReference>
<dbReference type="PANTHER" id="PTHR43345">
    <property type="entry name" value="3-ISOPROPYLMALATE DEHYDRATASE SMALL SUBUNIT 2-RELATED-RELATED"/>
    <property type="match status" value="1"/>
</dbReference>
<dbReference type="Gene3D" id="3.20.19.10">
    <property type="entry name" value="Aconitase, domain 4"/>
    <property type="match status" value="1"/>
</dbReference>
<keyword evidence="9" id="KW-0456">Lyase</keyword>
<evidence type="ECO:0000313" key="13">
    <source>
        <dbReference type="Proteomes" id="UP000077173"/>
    </source>
</evidence>
<dbReference type="GO" id="GO:0009098">
    <property type="term" value="P:L-leucine biosynthetic process"/>
    <property type="evidence" value="ECO:0007669"/>
    <property type="project" value="UniProtKB-UniPathway"/>
</dbReference>
<evidence type="ECO:0000256" key="4">
    <source>
        <dbReference type="ARBA" id="ARBA00009845"/>
    </source>
</evidence>
<sequence length="206" mass="22715">MTEKLTRIQGMAVPLLWDNVDTDALVPAAPHKRISGGGLERLGEILFYEFRFNADGTPKPDFVLSDPRFAQAPILIAGENFGCGSSREVAVWALQDYGFRAVIARNFADIFEQNSYKNQFLPAAVDTATHARLVAQLRRSPGPISIDLVEKCIRIGDESVGVFSADEMGLDMLINGVDEFALTARYAADIKACQDRLVEAYPWFAV</sequence>
<evidence type="ECO:0000256" key="1">
    <source>
        <dbReference type="ARBA" id="ARBA00000491"/>
    </source>
</evidence>
<comment type="pathway">
    <text evidence="3">Amino-acid biosynthesis; L-leucine biosynthesis; L-leucine from 3-methyl-2-oxobutanoate: step 2/4.</text>
</comment>
<keyword evidence="7" id="KW-0432">Leucine biosynthesis</keyword>
<evidence type="ECO:0000256" key="5">
    <source>
        <dbReference type="ARBA" id="ARBA00011271"/>
    </source>
</evidence>
<dbReference type="GO" id="GO:0009316">
    <property type="term" value="C:3-isopropylmalate dehydratase complex"/>
    <property type="evidence" value="ECO:0007669"/>
    <property type="project" value="InterPro"/>
</dbReference>